<organism evidence="1 2">
    <name type="scientific">Artemisia annua</name>
    <name type="common">Sweet wormwood</name>
    <dbReference type="NCBI Taxonomy" id="35608"/>
    <lineage>
        <taxon>Eukaryota</taxon>
        <taxon>Viridiplantae</taxon>
        <taxon>Streptophyta</taxon>
        <taxon>Embryophyta</taxon>
        <taxon>Tracheophyta</taxon>
        <taxon>Spermatophyta</taxon>
        <taxon>Magnoliopsida</taxon>
        <taxon>eudicotyledons</taxon>
        <taxon>Gunneridae</taxon>
        <taxon>Pentapetalae</taxon>
        <taxon>asterids</taxon>
        <taxon>campanulids</taxon>
        <taxon>Asterales</taxon>
        <taxon>Asteraceae</taxon>
        <taxon>Asteroideae</taxon>
        <taxon>Anthemideae</taxon>
        <taxon>Artemisiinae</taxon>
        <taxon>Artemisia</taxon>
    </lineage>
</organism>
<dbReference type="EMBL" id="PKPP01008777">
    <property type="protein sequence ID" value="PWA49800.1"/>
    <property type="molecule type" value="Genomic_DNA"/>
</dbReference>
<gene>
    <name evidence="1" type="ORF">CTI12_AA476930</name>
</gene>
<name>A0A2U1LLC0_ARTAN</name>
<dbReference type="PANTHER" id="PTHR36617">
    <property type="entry name" value="PROTEIN, PUTATIVE-RELATED"/>
    <property type="match status" value="1"/>
</dbReference>
<sequence>MNAKQIITWNVLEKKIGNGNDTFFWLDIWVGNQSLRDKFNRLYKLDMVPGCMISSRFVNGAWHWQWRRELRGGREQQQFHDLMALISGQQLQDYPDSFAWNLDAEGVFSVGTTRKFIDDNNMIHALTGTR</sequence>
<keyword evidence="1" id="KW-0548">Nucleotidyltransferase</keyword>
<accession>A0A2U1LLC0</accession>
<reference evidence="1 2" key="1">
    <citation type="journal article" date="2018" name="Mol. Plant">
        <title>The genome of Artemisia annua provides insight into the evolution of Asteraceae family and artemisinin biosynthesis.</title>
        <authorList>
            <person name="Shen Q."/>
            <person name="Zhang L."/>
            <person name="Liao Z."/>
            <person name="Wang S."/>
            <person name="Yan T."/>
            <person name="Shi P."/>
            <person name="Liu M."/>
            <person name="Fu X."/>
            <person name="Pan Q."/>
            <person name="Wang Y."/>
            <person name="Lv Z."/>
            <person name="Lu X."/>
            <person name="Zhang F."/>
            <person name="Jiang W."/>
            <person name="Ma Y."/>
            <person name="Chen M."/>
            <person name="Hao X."/>
            <person name="Li L."/>
            <person name="Tang Y."/>
            <person name="Lv G."/>
            <person name="Zhou Y."/>
            <person name="Sun X."/>
            <person name="Brodelius P.E."/>
            <person name="Rose J.K.C."/>
            <person name="Tang K."/>
        </authorList>
    </citation>
    <scope>NUCLEOTIDE SEQUENCE [LARGE SCALE GENOMIC DNA]</scope>
    <source>
        <strain evidence="2">cv. Huhao1</strain>
        <tissue evidence="1">Leaf</tissue>
    </source>
</reference>
<evidence type="ECO:0000313" key="1">
    <source>
        <dbReference type="EMBL" id="PWA49800.1"/>
    </source>
</evidence>
<keyword evidence="2" id="KW-1185">Reference proteome</keyword>
<evidence type="ECO:0000313" key="2">
    <source>
        <dbReference type="Proteomes" id="UP000245207"/>
    </source>
</evidence>
<keyword evidence="1" id="KW-0808">Transferase</keyword>
<keyword evidence="1" id="KW-0695">RNA-directed DNA polymerase</keyword>
<proteinExistence type="predicted"/>
<dbReference type="GO" id="GO:0003964">
    <property type="term" value="F:RNA-directed DNA polymerase activity"/>
    <property type="evidence" value="ECO:0007669"/>
    <property type="project" value="UniProtKB-KW"/>
</dbReference>
<protein>
    <submittedName>
        <fullName evidence="1">RNA-directed DNA polymerase, eukaryota</fullName>
    </submittedName>
</protein>
<dbReference type="AlphaFoldDB" id="A0A2U1LLC0"/>
<dbReference type="PANTHER" id="PTHR36617:SF15">
    <property type="entry name" value="REVERSE TRANSCRIPTASE ZINC-BINDING DOMAIN-CONTAINING PROTEIN"/>
    <property type="match status" value="1"/>
</dbReference>
<dbReference type="Proteomes" id="UP000245207">
    <property type="component" value="Unassembled WGS sequence"/>
</dbReference>
<comment type="caution">
    <text evidence="1">The sequence shown here is derived from an EMBL/GenBank/DDBJ whole genome shotgun (WGS) entry which is preliminary data.</text>
</comment>